<keyword evidence="1" id="KW-0812">Transmembrane</keyword>
<evidence type="ECO:0000313" key="3">
    <source>
        <dbReference type="Proteomes" id="UP000265520"/>
    </source>
</evidence>
<keyword evidence="1" id="KW-1133">Transmembrane helix</keyword>
<protein>
    <submittedName>
        <fullName evidence="2">Uncharacterized protein</fullName>
    </submittedName>
</protein>
<evidence type="ECO:0000313" key="2">
    <source>
        <dbReference type="EMBL" id="MCI74642.1"/>
    </source>
</evidence>
<accession>A0A392UMF7</accession>
<name>A0A392UMF7_9FABA</name>
<evidence type="ECO:0000256" key="1">
    <source>
        <dbReference type="SAM" id="Phobius"/>
    </source>
</evidence>
<keyword evidence="3" id="KW-1185">Reference proteome</keyword>
<feature type="non-terminal residue" evidence="2">
    <location>
        <position position="62"/>
    </location>
</feature>
<feature type="transmembrane region" description="Helical" evidence="1">
    <location>
        <begin position="25"/>
        <end position="49"/>
    </location>
</feature>
<reference evidence="2 3" key="1">
    <citation type="journal article" date="2018" name="Front. Plant Sci.">
        <title>Red Clover (Trifolium pratense) and Zigzag Clover (T. medium) - A Picture of Genomic Similarities and Differences.</title>
        <authorList>
            <person name="Dluhosova J."/>
            <person name="Istvanek J."/>
            <person name="Nedelnik J."/>
            <person name="Repkova J."/>
        </authorList>
    </citation>
    <scope>NUCLEOTIDE SEQUENCE [LARGE SCALE GENOMIC DNA]</scope>
    <source>
        <strain evidence="3">cv. 10/8</strain>
        <tissue evidence="2">Leaf</tissue>
    </source>
</reference>
<dbReference type="EMBL" id="LXQA010864905">
    <property type="protein sequence ID" value="MCI74642.1"/>
    <property type="molecule type" value="Genomic_DNA"/>
</dbReference>
<keyword evidence="1" id="KW-0472">Membrane</keyword>
<sequence>MTPLSVVTGTQDHNKTMVMEAEDLVFLPFLHLLINIFTTTPMAMASSILDHLHALSFLKLCS</sequence>
<organism evidence="2 3">
    <name type="scientific">Trifolium medium</name>
    <dbReference type="NCBI Taxonomy" id="97028"/>
    <lineage>
        <taxon>Eukaryota</taxon>
        <taxon>Viridiplantae</taxon>
        <taxon>Streptophyta</taxon>
        <taxon>Embryophyta</taxon>
        <taxon>Tracheophyta</taxon>
        <taxon>Spermatophyta</taxon>
        <taxon>Magnoliopsida</taxon>
        <taxon>eudicotyledons</taxon>
        <taxon>Gunneridae</taxon>
        <taxon>Pentapetalae</taxon>
        <taxon>rosids</taxon>
        <taxon>fabids</taxon>
        <taxon>Fabales</taxon>
        <taxon>Fabaceae</taxon>
        <taxon>Papilionoideae</taxon>
        <taxon>50 kb inversion clade</taxon>
        <taxon>NPAAA clade</taxon>
        <taxon>Hologalegina</taxon>
        <taxon>IRL clade</taxon>
        <taxon>Trifolieae</taxon>
        <taxon>Trifolium</taxon>
    </lineage>
</organism>
<proteinExistence type="predicted"/>
<dbReference type="AlphaFoldDB" id="A0A392UMF7"/>
<dbReference type="Proteomes" id="UP000265520">
    <property type="component" value="Unassembled WGS sequence"/>
</dbReference>
<comment type="caution">
    <text evidence="2">The sequence shown here is derived from an EMBL/GenBank/DDBJ whole genome shotgun (WGS) entry which is preliminary data.</text>
</comment>